<dbReference type="SUPFAM" id="SSF82784">
    <property type="entry name" value="OsmC-like"/>
    <property type="match status" value="1"/>
</dbReference>
<proteinExistence type="inferred from homology"/>
<dbReference type="Proteomes" id="UP000198724">
    <property type="component" value="Unassembled WGS sequence"/>
</dbReference>
<dbReference type="PANTHER" id="PTHR33797">
    <property type="entry name" value="ORGANIC HYDROPEROXIDE RESISTANCE PROTEIN-LIKE"/>
    <property type="match status" value="1"/>
</dbReference>
<evidence type="ECO:0000256" key="1">
    <source>
        <dbReference type="ARBA" id="ARBA00007378"/>
    </source>
</evidence>
<name>A0A1I2NWE4_9BACT</name>
<dbReference type="STRING" id="1436961.SAMN05421739_101860"/>
<dbReference type="Pfam" id="PF02566">
    <property type="entry name" value="OsmC"/>
    <property type="match status" value="1"/>
</dbReference>
<gene>
    <name evidence="2" type="ORF">SAMN05421739_101860</name>
</gene>
<accession>A0A1I2NWE4</accession>
<dbReference type="InterPro" id="IPR015946">
    <property type="entry name" value="KH_dom-like_a/b"/>
</dbReference>
<dbReference type="PANTHER" id="PTHR33797:SF2">
    <property type="entry name" value="ORGANIC HYDROPEROXIDE RESISTANCE PROTEIN-LIKE"/>
    <property type="match status" value="1"/>
</dbReference>
<dbReference type="Gene3D" id="3.30.300.20">
    <property type="match status" value="1"/>
</dbReference>
<dbReference type="Gene3D" id="2.20.25.10">
    <property type="match status" value="1"/>
</dbReference>
<dbReference type="EMBL" id="FOOT01000001">
    <property type="protein sequence ID" value="SFG07873.1"/>
    <property type="molecule type" value="Genomic_DNA"/>
</dbReference>
<organism evidence="2 3">
    <name type="scientific">Pontibacter chinhatensis</name>
    <dbReference type="NCBI Taxonomy" id="1436961"/>
    <lineage>
        <taxon>Bacteria</taxon>
        <taxon>Pseudomonadati</taxon>
        <taxon>Bacteroidota</taxon>
        <taxon>Cytophagia</taxon>
        <taxon>Cytophagales</taxon>
        <taxon>Hymenobacteraceae</taxon>
        <taxon>Pontibacter</taxon>
    </lineage>
</organism>
<dbReference type="NCBIfam" id="TIGR03561">
    <property type="entry name" value="organ_hyd_perox"/>
    <property type="match status" value="1"/>
</dbReference>
<dbReference type="GO" id="GO:0006979">
    <property type="term" value="P:response to oxidative stress"/>
    <property type="evidence" value="ECO:0007669"/>
    <property type="project" value="InterPro"/>
</dbReference>
<protein>
    <submittedName>
        <fullName evidence="2">Peroxiredoxin, Ohr subfamily</fullName>
    </submittedName>
</protein>
<dbReference type="AlphaFoldDB" id="A0A1I2NWE4"/>
<evidence type="ECO:0000313" key="2">
    <source>
        <dbReference type="EMBL" id="SFG07873.1"/>
    </source>
</evidence>
<dbReference type="InterPro" id="IPR003718">
    <property type="entry name" value="OsmC/Ohr_fam"/>
</dbReference>
<evidence type="ECO:0000313" key="3">
    <source>
        <dbReference type="Proteomes" id="UP000198724"/>
    </source>
</evidence>
<keyword evidence="3" id="KW-1185">Reference proteome</keyword>
<dbReference type="InterPro" id="IPR036102">
    <property type="entry name" value="OsmC/Ohrsf"/>
</dbReference>
<sequence>MAMEKVYTAVVTATGGRKGRVISDDGVIDMKTSLPEGLGGQGGSTNPEQLFAAGYSACFQSALLVVAGKQHLRPDPASTVTAHVDLNRRDDGGYALSVKLEVDLKGIDKDKARQLVEEAHEICPYSVGTRGNIEVDLEVV</sequence>
<comment type="similarity">
    <text evidence="1">Belongs to the OsmC/Ohr family.</text>
</comment>
<reference evidence="3" key="1">
    <citation type="submission" date="2016-10" db="EMBL/GenBank/DDBJ databases">
        <authorList>
            <person name="Varghese N."/>
            <person name="Submissions S."/>
        </authorList>
    </citation>
    <scope>NUCLEOTIDE SEQUENCE [LARGE SCALE GENOMIC DNA]</scope>
    <source>
        <strain evidence="3">LP51</strain>
    </source>
</reference>
<dbReference type="InterPro" id="IPR019953">
    <property type="entry name" value="OHR"/>
</dbReference>
<dbReference type="RefSeq" id="WP_317040159.1">
    <property type="nucleotide sequence ID" value="NZ_FOOT01000001.1"/>
</dbReference>